<dbReference type="PANTHER" id="PTHR43537">
    <property type="entry name" value="TRANSCRIPTIONAL REGULATOR, GNTR FAMILY"/>
    <property type="match status" value="1"/>
</dbReference>
<dbReference type="Gene3D" id="1.20.120.530">
    <property type="entry name" value="GntR ligand-binding domain-like"/>
    <property type="match status" value="1"/>
</dbReference>
<dbReference type="PANTHER" id="PTHR43537:SF45">
    <property type="entry name" value="GNTR FAMILY REGULATORY PROTEIN"/>
    <property type="match status" value="1"/>
</dbReference>
<name>A4G1E0_HERAR</name>
<organism evidence="6 7">
    <name type="scientific">Herminiimonas arsenicoxydans</name>
    <dbReference type="NCBI Taxonomy" id="204773"/>
    <lineage>
        <taxon>Bacteria</taxon>
        <taxon>Pseudomonadati</taxon>
        <taxon>Pseudomonadota</taxon>
        <taxon>Betaproteobacteria</taxon>
        <taxon>Burkholderiales</taxon>
        <taxon>Oxalobacteraceae</taxon>
        <taxon>Herminiimonas</taxon>
    </lineage>
</organism>
<keyword evidence="3" id="KW-0804">Transcription</keyword>
<dbReference type="PROSITE" id="PS50949">
    <property type="entry name" value="HTH_GNTR"/>
    <property type="match status" value="1"/>
</dbReference>
<evidence type="ECO:0000256" key="4">
    <source>
        <dbReference type="SAM" id="MobiDB-lite"/>
    </source>
</evidence>
<feature type="domain" description="HTH gntR-type" evidence="5">
    <location>
        <begin position="29"/>
        <end position="96"/>
    </location>
</feature>
<evidence type="ECO:0000313" key="6">
    <source>
        <dbReference type="EMBL" id="CAL60327.1"/>
    </source>
</evidence>
<dbReference type="eggNOG" id="COG1802">
    <property type="taxonomic scope" value="Bacteria"/>
</dbReference>
<protein>
    <submittedName>
        <fullName evidence="6">Transcriptional regulator, GntR family</fullName>
    </submittedName>
</protein>
<dbReference type="InterPro" id="IPR036390">
    <property type="entry name" value="WH_DNA-bd_sf"/>
</dbReference>
<dbReference type="EMBL" id="CU207211">
    <property type="protein sequence ID" value="CAL60327.1"/>
    <property type="molecule type" value="Genomic_DNA"/>
</dbReference>
<dbReference type="KEGG" id="har:HEAR0091"/>
<dbReference type="AlphaFoldDB" id="A4G1E0"/>
<keyword evidence="7" id="KW-1185">Reference proteome</keyword>
<dbReference type="SUPFAM" id="SSF48008">
    <property type="entry name" value="GntR ligand-binding domain-like"/>
    <property type="match status" value="1"/>
</dbReference>
<evidence type="ECO:0000313" key="7">
    <source>
        <dbReference type="Proteomes" id="UP000006697"/>
    </source>
</evidence>
<dbReference type="STRING" id="204773.HEAR0091"/>
<dbReference type="SMART" id="SM00895">
    <property type="entry name" value="FCD"/>
    <property type="match status" value="1"/>
</dbReference>
<reference evidence="6 7" key="1">
    <citation type="journal article" date="2007" name="PLoS Genet.">
        <title>A tale of two oxidation states: bacterial colonization of arsenic-rich environments.</title>
        <authorList>
            <person name="Muller D."/>
            <person name="Medigue C."/>
            <person name="Koechler S."/>
            <person name="Barbe V."/>
            <person name="Barakat M."/>
            <person name="Talla E."/>
            <person name="Bonnefoy V."/>
            <person name="Krin E."/>
            <person name="Arsene-Ploetze F."/>
            <person name="Carapito C."/>
            <person name="Chandler M."/>
            <person name="Cournoyer B."/>
            <person name="Cruveiller S."/>
            <person name="Dossat C."/>
            <person name="Duval S."/>
            <person name="Heymann M."/>
            <person name="Leize E."/>
            <person name="Lieutaud A."/>
            <person name="Lievremont D."/>
            <person name="Makita Y."/>
            <person name="Mangenot S."/>
            <person name="Nitschke W."/>
            <person name="Ortet P."/>
            <person name="Perdrial N."/>
            <person name="Schoepp B."/>
            <person name="Siguier N."/>
            <person name="Simeonova D.D."/>
            <person name="Rouy Z."/>
            <person name="Segurens B."/>
            <person name="Turlin E."/>
            <person name="Vallenet D."/>
            <person name="Van Dorsselaer A."/>
            <person name="Weiss S."/>
            <person name="Weissenbach J."/>
            <person name="Lett M.C."/>
            <person name="Danchin A."/>
            <person name="Bertin P.N."/>
        </authorList>
    </citation>
    <scope>NUCLEOTIDE SEQUENCE [LARGE SCALE GENOMIC DNA]</scope>
    <source>
        <strain evidence="7">ULPAs1</strain>
    </source>
</reference>
<keyword evidence="2" id="KW-0238">DNA-binding</keyword>
<keyword evidence="1" id="KW-0805">Transcription regulation</keyword>
<accession>A4G1E0</accession>
<dbReference type="Pfam" id="PF07729">
    <property type="entry name" value="FCD"/>
    <property type="match status" value="1"/>
</dbReference>
<dbReference type="SMART" id="SM00345">
    <property type="entry name" value="HTH_GNTR"/>
    <property type="match status" value="1"/>
</dbReference>
<evidence type="ECO:0000256" key="3">
    <source>
        <dbReference type="ARBA" id="ARBA00023163"/>
    </source>
</evidence>
<dbReference type="Proteomes" id="UP000006697">
    <property type="component" value="Chromosome"/>
</dbReference>
<dbReference type="SUPFAM" id="SSF46785">
    <property type="entry name" value="Winged helix' DNA-binding domain"/>
    <property type="match status" value="1"/>
</dbReference>
<dbReference type="InterPro" id="IPR008920">
    <property type="entry name" value="TF_FadR/GntR_C"/>
</dbReference>
<evidence type="ECO:0000256" key="2">
    <source>
        <dbReference type="ARBA" id="ARBA00023125"/>
    </source>
</evidence>
<gene>
    <name evidence="6" type="ordered locus">HEAR0091</name>
</gene>
<feature type="region of interest" description="Disordered" evidence="4">
    <location>
        <begin position="1"/>
        <end position="28"/>
    </location>
</feature>
<dbReference type="InterPro" id="IPR011711">
    <property type="entry name" value="GntR_C"/>
</dbReference>
<proteinExistence type="predicted"/>
<dbReference type="Gene3D" id="1.10.10.10">
    <property type="entry name" value="Winged helix-like DNA-binding domain superfamily/Winged helix DNA-binding domain"/>
    <property type="match status" value="1"/>
</dbReference>
<sequence>MQTVSVKSRRRVTPSIPRARLTSPRPSLGRAGERAYRVIEAAIVTLQIAPGSTISEAFLIEMSGFSRTAVREAIRKLTLEHLLVIKPKNGIYVTEIDTLAQLRLIEVRREIDRIVFQSAALRASPEQRHQFWQLSEQFKQVVKNEDALELMRRDKELKELCLRCAENEFLAVCLRSTQGLSRRFWYRYQAEFDFLPTTGLLSADVAAVVANGKLQLVAEAAKRLVDSAESLAKRVASVRGIIIPEPGLPMLGEPISG</sequence>
<dbReference type="GO" id="GO:0003700">
    <property type="term" value="F:DNA-binding transcription factor activity"/>
    <property type="evidence" value="ECO:0007669"/>
    <property type="project" value="InterPro"/>
</dbReference>
<dbReference type="GO" id="GO:0003677">
    <property type="term" value="F:DNA binding"/>
    <property type="evidence" value="ECO:0007669"/>
    <property type="project" value="UniProtKB-KW"/>
</dbReference>
<dbReference type="Pfam" id="PF00392">
    <property type="entry name" value="GntR"/>
    <property type="match status" value="1"/>
</dbReference>
<dbReference type="InterPro" id="IPR036388">
    <property type="entry name" value="WH-like_DNA-bd_sf"/>
</dbReference>
<dbReference type="HOGENOM" id="CLU_017584_5_2_4"/>
<evidence type="ECO:0000256" key="1">
    <source>
        <dbReference type="ARBA" id="ARBA00023015"/>
    </source>
</evidence>
<dbReference type="InterPro" id="IPR000524">
    <property type="entry name" value="Tscrpt_reg_HTH_GntR"/>
</dbReference>
<evidence type="ECO:0000259" key="5">
    <source>
        <dbReference type="PROSITE" id="PS50949"/>
    </source>
</evidence>
<dbReference type="OrthoDB" id="8851860at2"/>